<protein>
    <submittedName>
        <fullName evidence="1">Restriction nuclease</fullName>
    </submittedName>
</protein>
<dbReference type="GO" id="GO:0009036">
    <property type="term" value="F:type II site-specific deoxyribonuclease activity"/>
    <property type="evidence" value="ECO:0007669"/>
    <property type="project" value="InterPro"/>
</dbReference>
<geneLocation type="plasmid" evidence="1">
    <name>pNC500</name>
</geneLocation>
<dbReference type="InterPro" id="IPR019072">
    <property type="entry name" value="Restrct_endonuc_II_XamI"/>
</dbReference>
<reference evidence="1" key="1">
    <citation type="journal article" date="2007" name="Appl. Microbiol. Biotechnol.">
        <title>Analysis of the 7.6-kb cryptic plasmid pNC500 from Rhodococcus rhodochrous B-276 and construction of Rhodococcus-E. coli shuttle vector.</title>
        <authorList>
            <person name="Matsui T."/>
            <person name="Saeki H."/>
            <person name="Shinzato N."/>
            <person name="Matsuda H."/>
        </authorList>
    </citation>
    <scope>NUCLEOTIDE SEQUENCE</scope>
    <source>
        <strain evidence="1">B-276</strain>
        <plasmid evidence="1">pNC500</plasmid>
    </source>
</reference>
<dbReference type="GO" id="GO:0009307">
    <property type="term" value="P:DNA restriction-modification system"/>
    <property type="evidence" value="ECO:0007669"/>
    <property type="project" value="InterPro"/>
</dbReference>
<dbReference type="REBASE" id="14615">
    <property type="entry name" value="RrhNC500ORFAP"/>
</dbReference>
<dbReference type="GO" id="GO:0003677">
    <property type="term" value="F:DNA binding"/>
    <property type="evidence" value="ECO:0007669"/>
    <property type="project" value="InterPro"/>
</dbReference>
<dbReference type="Pfam" id="PF09572">
    <property type="entry name" value="RE_XamI"/>
    <property type="match status" value="1"/>
</dbReference>
<sequence>MQEPLEQYLELFERYRQVVEELIEWTVDLTQIRLYAADILVKTDFLTVVRFLASPFISEDDLKILAETTLSPKGLTDDGSAGAQRVVDVVMLGLDRNRFPWVGENRTPTDIERLTAVISTAALIATQRVQTMRRNSSKDEQEEMVASYLVSQGFTQVATRAVNSLADLPAPGEFCREAMFGTRKADLVVRAWDGRAMPIECKVSNSSTNSVKRLNNDAAVKAVVWLQEFGQLTAIPAALLAGVFKVGNLKSAQNQGLTIFWEHGLDALGTFLEATKKP</sequence>
<keyword evidence="1" id="KW-0614">Plasmid</keyword>
<evidence type="ECO:0000313" key="1">
    <source>
        <dbReference type="EMBL" id="BAF45393.1"/>
    </source>
</evidence>
<organism evidence="1">
    <name type="scientific">Rhodococcus rhodochrous</name>
    <dbReference type="NCBI Taxonomy" id="1829"/>
    <lineage>
        <taxon>Bacteria</taxon>
        <taxon>Bacillati</taxon>
        <taxon>Actinomycetota</taxon>
        <taxon>Actinomycetes</taxon>
        <taxon>Mycobacteriales</taxon>
        <taxon>Nocardiaceae</taxon>
        <taxon>Rhodococcus</taxon>
    </lineage>
</organism>
<accession>A2A145</accession>
<dbReference type="EMBL" id="AB266604">
    <property type="protein sequence ID" value="BAF45393.1"/>
    <property type="molecule type" value="Genomic_DNA"/>
</dbReference>
<dbReference type="AlphaFoldDB" id="A2A145"/>
<name>A2A145_RHORH</name>
<proteinExistence type="predicted"/>